<dbReference type="AlphaFoldDB" id="A0A328VP01"/>
<proteinExistence type="predicted"/>
<feature type="repeat" description="WD" evidence="1">
    <location>
        <begin position="47"/>
        <end position="71"/>
    </location>
</feature>
<dbReference type="InterPro" id="IPR036322">
    <property type="entry name" value="WD40_repeat_dom_sf"/>
</dbReference>
<reference evidence="3 4" key="1">
    <citation type="submission" date="2016-08" db="EMBL/GenBank/DDBJ databases">
        <title>Analysis of Carbohydrate Active Enzymes in Thermogemmatispora T81 Reveals Carbohydrate Degradation Ability.</title>
        <authorList>
            <person name="Tomazini A."/>
            <person name="Lal S."/>
            <person name="Stott M."/>
            <person name="Henrissat B."/>
            <person name="Polikarpov I."/>
            <person name="Sparling R."/>
            <person name="Levin D.B."/>
        </authorList>
    </citation>
    <scope>NUCLEOTIDE SEQUENCE [LARGE SCALE GENOMIC DNA]</scope>
    <source>
        <strain evidence="3 4">T81</strain>
    </source>
</reference>
<evidence type="ECO:0000313" key="3">
    <source>
        <dbReference type="EMBL" id="RAQ96874.1"/>
    </source>
</evidence>
<sequence>MASSWRLSSPLSTSLPESLASSPSILPLLGFPTPLPLATKANIRGPRLLASGGGDATVRIWQASTGSQELVYRGHQSCVWSVAWPGPPMGAGWLRLARTAPFSSGRRPTGNDC</sequence>
<dbReference type="Gene3D" id="2.130.10.10">
    <property type="entry name" value="YVTN repeat-like/Quinoprotein amine dehydrogenase"/>
    <property type="match status" value="1"/>
</dbReference>
<gene>
    <name evidence="3" type="ORF">A4R35_15155</name>
</gene>
<dbReference type="PROSITE" id="PS50082">
    <property type="entry name" value="WD_REPEATS_2"/>
    <property type="match status" value="1"/>
</dbReference>
<dbReference type="InterPro" id="IPR001680">
    <property type="entry name" value="WD40_rpt"/>
</dbReference>
<dbReference type="InterPro" id="IPR015943">
    <property type="entry name" value="WD40/YVTN_repeat-like_dom_sf"/>
</dbReference>
<feature type="region of interest" description="Disordered" evidence="2">
    <location>
        <begin position="1"/>
        <end position="20"/>
    </location>
</feature>
<dbReference type="EMBL" id="MCIF01000002">
    <property type="protein sequence ID" value="RAQ96874.1"/>
    <property type="molecule type" value="Genomic_DNA"/>
</dbReference>
<keyword evidence="4" id="KW-1185">Reference proteome</keyword>
<name>A0A328VP01_9CHLR</name>
<protein>
    <submittedName>
        <fullName evidence="3">Uncharacterized protein</fullName>
    </submittedName>
</protein>
<comment type="caution">
    <text evidence="3">The sequence shown here is derived from an EMBL/GenBank/DDBJ whole genome shotgun (WGS) entry which is preliminary data.</text>
</comment>
<evidence type="ECO:0000256" key="1">
    <source>
        <dbReference type="PROSITE-ProRule" id="PRU00221"/>
    </source>
</evidence>
<dbReference type="Proteomes" id="UP000248706">
    <property type="component" value="Unassembled WGS sequence"/>
</dbReference>
<accession>A0A328VP01</accession>
<evidence type="ECO:0000313" key="4">
    <source>
        <dbReference type="Proteomes" id="UP000248706"/>
    </source>
</evidence>
<dbReference type="SUPFAM" id="SSF50978">
    <property type="entry name" value="WD40 repeat-like"/>
    <property type="match status" value="1"/>
</dbReference>
<keyword evidence="1" id="KW-0853">WD repeat</keyword>
<dbReference type="Pfam" id="PF00400">
    <property type="entry name" value="WD40"/>
    <property type="match status" value="1"/>
</dbReference>
<evidence type="ECO:0000256" key="2">
    <source>
        <dbReference type="SAM" id="MobiDB-lite"/>
    </source>
</evidence>
<organism evidence="3 4">
    <name type="scientific">Thermogemmatispora tikiterensis</name>
    <dbReference type="NCBI Taxonomy" id="1825093"/>
    <lineage>
        <taxon>Bacteria</taxon>
        <taxon>Bacillati</taxon>
        <taxon>Chloroflexota</taxon>
        <taxon>Ktedonobacteria</taxon>
        <taxon>Thermogemmatisporales</taxon>
        <taxon>Thermogemmatisporaceae</taxon>
        <taxon>Thermogemmatispora</taxon>
    </lineage>
</organism>